<dbReference type="EMBL" id="GDHC01006906">
    <property type="protein sequence ID" value="JAQ11723.1"/>
    <property type="molecule type" value="Transcribed_RNA"/>
</dbReference>
<dbReference type="AlphaFoldDB" id="A0A146LVN1"/>
<feature type="non-terminal residue" evidence="2">
    <location>
        <position position="1"/>
    </location>
</feature>
<organism evidence="2">
    <name type="scientific">Lygus hesperus</name>
    <name type="common">Western plant bug</name>
    <dbReference type="NCBI Taxonomy" id="30085"/>
    <lineage>
        <taxon>Eukaryota</taxon>
        <taxon>Metazoa</taxon>
        <taxon>Ecdysozoa</taxon>
        <taxon>Arthropoda</taxon>
        <taxon>Hexapoda</taxon>
        <taxon>Insecta</taxon>
        <taxon>Pterygota</taxon>
        <taxon>Neoptera</taxon>
        <taxon>Paraneoptera</taxon>
        <taxon>Hemiptera</taxon>
        <taxon>Heteroptera</taxon>
        <taxon>Panheteroptera</taxon>
        <taxon>Cimicomorpha</taxon>
        <taxon>Miridae</taxon>
        <taxon>Mirini</taxon>
        <taxon>Lygus</taxon>
    </lineage>
</organism>
<evidence type="ECO:0000313" key="2">
    <source>
        <dbReference type="EMBL" id="JAQ11723.1"/>
    </source>
</evidence>
<feature type="transmembrane region" description="Helical" evidence="1">
    <location>
        <begin position="64"/>
        <end position="81"/>
    </location>
</feature>
<reference evidence="2" key="1">
    <citation type="journal article" date="2016" name="Gigascience">
        <title>De novo construction of an expanded transcriptome assembly for the western tarnished plant bug, Lygus hesperus.</title>
        <authorList>
            <person name="Tassone E.E."/>
            <person name="Geib S.M."/>
            <person name="Hall B."/>
            <person name="Fabrick J.A."/>
            <person name="Brent C.S."/>
            <person name="Hull J.J."/>
        </authorList>
    </citation>
    <scope>NUCLEOTIDE SEQUENCE</scope>
</reference>
<accession>A0A146LVN1</accession>
<sequence length="142" mass="16006">EVLEHKIGFGGLDRPFSLSPTLRRDDSNKMDIHRRVPVVFRPHLELSEPQNCTELEHVADYSDVYNTLVYVLCAVIIVLHIKHHSTVGSTFLFGVIASTLGLALTPLLLVICGLFTLYRMFVKKRLQKVPGYMGMMDGSDAY</sequence>
<keyword evidence="1" id="KW-1133">Transmembrane helix</keyword>
<feature type="transmembrane region" description="Helical" evidence="1">
    <location>
        <begin position="93"/>
        <end position="118"/>
    </location>
</feature>
<keyword evidence="1" id="KW-0812">Transmembrane</keyword>
<name>A0A146LVN1_LYGHE</name>
<keyword evidence="1" id="KW-0472">Membrane</keyword>
<feature type="non-terminal residue" evidence="2">
    <location>
        <position position="142"/>
    </location>
</feature>
<gene>
    <name evidence="2" type="ORF">g.51873</name>
</gene>
<proteinExistence type="predicted"/>
<protein>
    <submittedName>
        <fullName evidence="2">Uncharacterized protein</fullName>
    </submittedName>
</protein>
<evidence type="ECO:0000256" key="1">
    <source>
        <dbReference type="SAM" id="Phobius"/>
    </source>
</evidence>